<proteinExistence type="predicted"/>
<feature type="transmembrane region" description="Helical" evidence="1">
    <location>
        <begin position="207"/>
        <end position="228"/>
    </location>
</feature>
<accession>A0A7D5IW94</accession>
<evidence type="ECO:0000313" key="3">
    <source>
        <dbReference type="Proteomes" id="UP000509638"/>
    </source>
</evidence>
<dbReference type="EMBL" id="CP058316">
    <property type="protein sequence ID" value="QLD11822.1"/>
    <property type="molecule type" value="Genomic_DNA"/>
</dbReference>
<sequence>MNRTLNVARMQLVNKQTFVWVPALVLLGALAVTLAAYAVLRSSGIADDTPFYGGGAQAPLWYFAVVGAQALTLTFPFSQAMSVSRREFFAGTLLIALATSAALALAFVAGGLLEEATGGWGMDGYFFKLEWLWAAGPVFAGLSYLALSMLFFVIGFAGATVYKRFGALALTVVVLGVLALLVGALWLIGAADGWQTVFGWIADAGPIGLTVATVALVVVLAGASFPVLRRATP</sequence>
<keyword evidence="1" id="KW-0812">Transmembrane</keyword>
<keyword evidence="1" id="KW-1133">Transmembrane helix</keyword>
<feature type="transmembrane region" description="Helical" evidence="1">
    <location>
        <begin position="60"/>
        <end position="77"/>
    </location>
</feature>
<feature type="transmembrane region" description="Helical" evidence="1">
    <location>
        <begin position="133"/>
        <end position="158"/>
    </location>
</feature>
<organism evidence="2 3">
    <name type="scientific">Microbacterium oleivorans</name>
    <dbReference type="NCBI Taxonomy" id="273677"/>
    <lineage>
        <taxon>Bacteria</taxon>
        <taxon>Bacillati</taxon>
        <taxon>Actinomycetota</taxon>
        <taxon>Actinomycetes</taxon>
        <taxon>Micrococcales</taxon>
        <taxon>Microbacteriaceae</taxon>
        <taxon>Microbacterium</taxon>
    </lineage>
</organism>
<evidence type="ECO:0000313" key="2">
    <source>
        <dbReference type="EMBL" id="QLD11822.1"/>
    </source>
</evidence>
<keyword evidence="1" id="KW-0472">Membrane</keyword>
<dbReference type="RefSeq" id="WP_178012085.1">
    <property type="nucleotide sequence ID" value="NZ_CP058316.1"/>
</dbReference>
<protein>
    <submittedName>
        <fullName evidence="2">Uncharacterized protein</fullName>
    </submittedName>
</protein>
<reference evidence="2 3" key="1">
    <citation type="submission" date="2020-06" db="EMBL/GenBank/DDBJ databases">
        <authorList>
            <person name="Jo H."/>
        </authorList>
    </citation>
    <scope>NUCLEOTIDE SEQUENCE [LARGE SCALE GENOMIC DNA]</scope>
    <source>
        <strain evidence="2 3">I46</strain>
    </source>
</reference>
<gene>
    <name evidence="2" type="ORF">HW566_08610</name>
</gene>
<feature type="transmembrane region" description="Helical" evidence="1">
    <location>
        <begin position="165"/>
        <end position="187"/>
    </location>
</feature>
<feature type="transmembrane region" description="Helical" evidence="1">
    <location>
        <begin position="20"/>
        <end position="40"/>
    </location>
</feature>
<evidence type="ECO:0000256" key="1">
    <source>
        <dbReference type="SAM" id="Phobius"/>
    </source>
</evidence>
<name>A0A7D5IW94_9MICO</name>
<dbReference type="Proteomes" id="UP000509638">
    <property type="component" value="Chromosome"/>
</dbReference>
<feature type="transmembrane region" description="Helical" evidence="1">
    <location>
        <begin position="89"/>
        <end position="113"/>
    </location>
</feature>
<dbReference type="AlphaFoldDB" id="A0A7D5IW94"/>